<gene>
    <name evidence="4" type="ORF">E0Z10_g8297</name>
</gene>
<dbReference type="OrthoDB" id="3687641at2759"/>
<feature type="transmembrane region" description="Helical" evidence="3">
    <location>
        <begin position="44"/>
        <end position="64"/>
    </location>
</feature>
<comment type="caution">
    <text evidence="4">The sequence shown here is derived from an EMBL/GenBank/DDBJ whole genome shotgun (WGS) entry which is preliminary data.</text>
</comment>
<sequence>MSSSIDSIEHRGLLEGDSEESRHDEKSLIRSFTRSYTNSRTQKVILLILSVSIVFNVLLTTLYLRTPSQPSQSEALTPYAHLKHVREEPYVIVTPYSSDNETLQDQLWYNINVDSAVVALSDDWADQHNLRKAQRFPWDQSKGIYILHGFHNLHCLKIVYISMSEYRRGLPQTRSWHHISHCLDALRRQIICDADDTPRATDRRVEVVSGLHQHRQCRSWEQLEEFAKRHTACYKRPENPDETSWSKVDRFKHCPPDSGYVVTDNYVSTEELLEGLPEESLQDHM</sequence>
<reference evidence="4 5" key="1">
    <citation type="submission" date="2019-03" db="EMBL/GenBank/DDBJ databases">
        <title>Draft genome sequence of Xylaria hypoxylon DSM 108379, a ubiquitous saprotrophic-parasitic fungi on hardwood.</title>
        <authorList>
            <person name="Buettner E."/>
            <person name="Leonhardt S."/>
            <person name="Gebauer A.M."/>
            <person name="Liers C."/>
            <person name="Hofrichter M."/>
            <person name="Kellner H."/>
        </authorList>
    </citation>
    <scope>NUCLEOTIDE SEQUENCE [LARGE SCALE GENOMIC DNA]</scope>
    <source>
        <strain evidence="4 5">DSM 108379</strain>
    </source>
</reference>
<dbReference type="PANTHER" id="PTHR33365">
    <property type="entry name" value="YALI0B05434P"/>
    <property type="match status" value="1"/>
</dbReference>
<evidence type="ECO:0000256" key="2">
    <source>
        <dbReference type="SAM" id="MobiDB-lite"/>
    </source>
</evidence>
<dbReference type="EMBL" id="SKBN01000220">
    <property type="protein sequence ID" value="TGJ80465.1"/>
    <property type="molecule type" value="Genomic_DNA"/>
</dbReference>
<evidence type="ECO:0000313" key="4">
    <source>
        <dbReference type="EMBL" id="TGJ80465.1"/>
    </source>
</evidence>
<evidence type="ECO:0000256" key="3">
    <source>
        <dbReference type="SAM" id="Phobius"/>
    </source>
</evidence>
<dbReference type="AlphaFoldDB" id="A0A4Z0YMX0"/>
<dbReference type="GO" id="GO:0043386">
    <property type="term" value="P:mycotoxin biosynthetic process"/>
    <property type="evidence" value="ECO:0007669"/>
    <property type="project" value="InterPro"/>
</dbReference>
<name>A0A4Z0YMX0_9PEZI</name>
<dbReference type="PANTHER" id="PTHR33365:SF6">
    <property type="entry name" value="OXIDASE USTYA"/>
    <property type="match status" value="1"/>
</dbReference>
<dbReference type="InterPro" id="IPR021765">
    <property type="entry name" value="UstYa-like"/>
</dbReference>
<keyword evidence="3" id="KW-0472">Membrane</keyword>
<dbReference type="Proteomes" id="UP000297716">
    <property type="component" value="Unassembled WGS sequence"/>
</dbReference>
<feature type="compositionally biased region" description="Basic and acidic residues" evidence="2">
    <location>
        <begin position="7"/>
        <end position="20"/>
    </location>
</feature>
<organism evidence="4 5">
    <name type="scientific">Xylaria hypoxylon</name>
    <dbReference type="NCBI Taxonomy" id="37992"/>
    <lineage>
        <taxon>Eukaryota</taxon>
        <taxon>Fungi</taxon>
        <taxon>Dikarya</taxon>
        <taxon>Ascomycota</taxon>
        <taxon>Pezizomycotina</taxon>
        <taxon>Sordariomycetes</taxon>
        <taxon>Xylariomycetidae</taxon>
        <taxon>Xylariales</taxon>
        <taxon>Xylariaceae</taxon>
        <taxon>Xylaria</taxon>
    </lineage>
</organism>
<proteinExistence type="inferred from homology"/>
<keyword evidence="3" id="KW-0812">Transmembrane</keyword>
<keyword evidence="5" id="KW-1185">Reference proteome</keyword>
<protein>
    <submittedName>
        <fullName evidence="4">Uncharacterized protein</fullName>
    </submittedName>
</protein>
<accession>A0A4Z0YMX0</accession>
<dbReference type="Pfam" id="PF11807">
    <property type="entry name" value="UstYa"/>
    <property type="match status" value="1"/>
</dbReference>
<evidence type="ECO:0000313" key="5">
    <source>
        <dbReference type="Proteomes" id="UP000297716"/>
    </source>
</evidence>
<dbReference type="STRING" id="37992.A0A4Z0YMX0"/>
<keyword evidence="3" id="KW-1133">Transmembrane helix</keyword>
<comment type="similarity">
    <text evidence="1">Belongs to the ustYa family.</text>
</comment>
<evidence type="ECO:0000256" key="1">
    <source>
        <dbReference type="ARBA" id="ARBA00035112"/>
    </source>
</evidence>
<feature type="region of interest" description="Disordered" evidence="2">
    <location>
        <begin position="1"/>
        <end position="20"/>
    </location>
</feature>